<accession>A0A1I3S9X2</accession>
<dbReference type="STRING" id="1150112.SAMN04487893_1105"/>
<sequence>MKTIQTLFIAVASLFVVSNSQAQSKNKETATVQINGNCGMCKKVIETAANQKSAKLEWDSATKTASLTYNPKKTNVEEVLKRVAEAGYDNEKFKADDTVYNNLHGCCQYEREILVKK</sequence>
<feature type="domain" description="HMA" evidence="2">
    <location>
        <begin position="27"/>
        <end position="91"/>
    </location>
</feature>
<dbReference type="EMBL" id="FORU01000010">
    <property type="protein sequence ID" value="SFJ55633.1"/>
    <property type="molecule type" value="Genomic_DNA"/>
</dbReference>
<name>A0A1I3S9X2_9FLAO</name>
<dbReference type="InterPro" id="IPR006121">
    <property type="entry name" value="HMA_dom"/>
</dbReference>
<dbReference type="SUPFAM" id="SSF55008">
    <property type="entry name" value="HMA, heavy metal-associated domain"/>
    <property type="match status" value="1"/>
</dbReference>
<dbReference type="Proteomes" id="UP000243887">
    <property type="component" value="Unassembled WGS sequence"/>
</dbReference>
<dbReference type="RefSeq" id="WP_090679463.1">
    <property type="nucleotide sequence ID" value="NZ_FORU01000010.1"/>
</dbReference>
<evidence type="ECO:0000256" key="1">
    <source>
        <dbReference type="SAM" id="SignalP"/>
    </source>
</evidence>
<gene>
    <name evidence="3" type="ORF">SAMN04487893_1105</name>
</gene>
<dbReference type="InterPro" id="IPR036163">
    <property type="entry name" value="HMA_dom_sf"/>
</dbReference>
<evidence type="ECO:0000259" key="2">
    <source>
        <dbReference type="PROSITE" id="PS50846"/>
    </source>
</evidence>
<dbReference type="Gene3D" id="3.30.70.100">
    <property type="match status" value="1"/>
</dbReference>
<keyword evidence="1" id="KW-0732">Signal</keyword>
<proteinExistence type="predicted"/>
<evidence type="ECO:0000313" key="4">
    <source>
        <dbReference type="Proteomes" id="UP000243887"/>
    </source>
</evidence>
<dbReference type="PROSITE" id="PS50846">
    <property type="entry name" value="HMA_2"/>
    <property type="match status" value="1"/>
</dbReference>
<organism evidence="3 4">
    <name type="scientific">Myroides guanonis</name>
    <dbReference type="NCBI Taxonomy" id="1150112"/>
    <lineage>
        <taxon>Bacteria</taxon>
        <taxon>Pseudomonadati</taxon>
        <taxon>Bacteroidota</taxon>
        <taxon>Flavobacteriia</taxon>
        <taxon>Flavobacteriales</taxon>
        <taxon>Flavobacteriaceae</taxon>
        <taxon>Myroides</taxon>
    </lineage>
</organism>
<feature type="chain" id="PRO_5017346697" description="HMA domain-containing protein" evidence="1">
    <location>
        <begin position="23"/>
        <end position="117"/>
    </location>
</feature>
<feature type="signal peptide" evidence="1">
    <location>
        <begin position="1"/>
        <end position="22"/>
    </location>
</feature>
<dbReference type="OrthoDB" id="5513217at2"/>
<reference evidence="4" key="1">
    <citation type="submission" date="2016-10" db="EMBL/GenBank/DDBJ databases">
        <authorList>
            <person name="Varghese N."/>
            <person name="Submissions S."/>
        </authorList>
    </citation>
    <scope>NUCLEOTIDE SEQUENCE [LARGE SCALE GENOMIC DNA]</scope>
    <source>
        <strain evidence="4">DSM 26542</strain>
    </source>
</reference>
<evidence type="ECO:0000313" key="3">
    <source>
        <dbReference type="EMBL" id="SFJ55633.1"/>
    </source>
</evidence>
<keyword evidence="4" id="KW-1185">Reference proteome</keyword>
<protein>
    <recommendedName>
        <fullName evidence="2">HMA domain-containing protein</fullName>
    </recommendedName>
</protein>
<dbReference type="GO" id="GO:0046872">
    <property type="term" value="F:metal ion binding"/>
    <property type="evidence" value="ECO:0007669"/>
    <property type="project" value="InterPro"/>
</dbReference>
<dbReference type="AlphaFoldDB" id="A0A1I3S9X2"/>